<dbReference type="SUPFAM" id="SSF74788">
    <property type="entry name" value="Cullin repeat-like"/>
    <property type="match status" value="1"/>
</dbReference>
<dbReference type="Proteomes" id="UP000310158">
    <property type="component" value="Unassembled WGS sequence"/>
</dbReference>
<accession>A0A4S4M746</accession>
<organism evidence="2 3">
    <name type="scientific">Bondarzewia mesenterica</name>
    <dbReference type="NCBI Taxonomy" id="1095465"/>
    <lineage>
        <taxon>Eukaryota</taxon>
        <taxon>Fungi</taxon>
        <taxon>Dikarya</taxon>
        <taxon>Basidiomycota</taxon>
        <taxon>Agaricomycotina</taxon>
        <taxon>Agaricomycetes</taxon>
        <taxon>Russulales</taxon>
        <taxon>Bondarzewiaceae</taxon>
        <taxon>Bondarzewia</taxon>
    </lineage>
</organism>
<sequence length="349" mass="38976">MPEDFLPSSSLAPKSPLNPPTSSANPASSLPALWGYLEPALDHILRAPTSNLDKPPAIDVTYHMGIHTAVYNYFTSAHPPNLNLSNSLFTPTCLSTPAPRPRQQSESVLLRSDIYKRLDSFFAEVAREHLLCAPLDEIELIHHLIMHFKRFSSGAHAISRLLNYVNRYYVKRAVDEDRGWLGVSDILEELTQTPSEADTREKIAAKLRHRRAQELQKWGYDEGNPPDRLALAEACAEAASGLDRVVPLTSLAHRRFRTEAIEPLLTIPKGRPGPKARKKRQRPPNDGGGPAPKSRLARSVKVLLESSDVEEQEKRQVVEEMAKVLIVVGVRPDHPLRKQLDTFLVPDST</sequence>
<keyword evidence="3" id="KW-1185">Reference proteome</keyword>
<comment type="caution">
    <text evidence="2">The sequence shown here is derived from an EMBL/GenBank/DDBJ whole genome shotgun (WGS) entry which is preliminary data.</text>
</comment>
<name>A0A4S4M746_9AGAM</name>
<dbReference type="InterPro" id="IPR016159">
    <property type="entry name" value="Cullin_repeat-like_dom_sf"/>
</dbReference>
<feature type="compositionally biased region" description="Basic residues" evidence="1">
    <location>
        <begin position="272"/>
        <end position="282"/>
    </location>
</feature>
<proteinExistence type="predicted"/>
<dbReference type="OrthoDB" id="27073at2759"/>
<reference evidence="2 3" key="1">
    <citation type="submission" date="2019-02" db="EMBL/GenBank/DDBJ databases">
        <title>Genome sequencing of the rare red list fungi Bondarzewia mesenterica.</title>
        <authorList>
            <person name="Buettner E."/>
            <person name="Kellner H."/>
        </authorList>
    </citation>
    <scope>NUCLEOTIDE SEQUENCE [LARGE SCALE GENOMIC DNA]</scope>
    <source>
        <strain evidence="2 3">DSM 108281</strain>
    </source>
</reference>
<dbReference type="EMBL" id="SGPL01000010">
    <property type="protein sequence ID" value="THH20989.1"/>
    <property type="molecule type" value="Genomic_DNA"/>
</dbReference>
<gene>
    <name evidence="2" type="ORF">EW146_g475</name>
</gene>
<evidence type="ECO:0000256" key="1">
    <source>
        <dbReference type="SAM" id="MobiDB-lite"/>
    </source>
</evidence>
<feature type="region of interest" description="Disordered" evidence="1">
    <location>
        <begin position="263"/>
        <end position="295"/>
    </location>
</feature>
<evidence type="ECO:0000313" key="3">
    <source>
        <dbReference type="Proteomes" id="UP000310158"/>
    </source>
</evidence>
<protein>
    <submittedName>
        <fullName evidence="2">Uncharacterized protein</fullName>
    </submittedName>
</protein>
<evidence type="ECO:0000313" key="2">
    <source>
        <dbReference type="EMBL" id="THH20989.1"/>
    </source>
</evidence>
<dbReference type="AlphaFoldDB" id="A0A4S4M746"/>
<dbReference type="Gene3D" id="1.20.1310.10">
    <property type="entry name" value="Cullin Repeats"/>
    <property type="match status" value="1"/>
</dbReference>
<feature type="region of interest" description="Disordered" evidence="1">
    <location>
        <begin position="1"/>
        <end position="24"/>
    </location>
</feature>